<dbReference type="EMBL" id="OK491504">
    <property type="protein sequence ID" value="UDL14004.1"/>
    <property type="molecule type" value="Genomic_RNA"/>
</dbReference>
<reference evidence="2" key="1">
    <citation type="submission" date="2021-09" db="EMBL/GenBank/DDBJ databases">
        <authorList>
            <person name="Li N.N."/>
        </authorList>
    </citation>
    <scope>NUCLEOTIDE SEQUENCE</scope>
    <source>
        <strain evidence="2">Novel_28</strain>
    </source>
</reference>
<accession>A0A8K1YQQ9</accession>
<keyword evidence="1" id="KW-1133">Transmembrane helix</keyword>
<feature type="transmembrane region" description="Helical" evidence="1">
    <location>
        <begin position="139"/>
        <end position="156"/>
    </location>
</feature>
<organism evidence="2">
    <name type="scientific">Xiangshan tombus-like virus</name>
    <dbReference type="NCBI Taxonomy" id="2886240"/>
    <lineage>
        <taxon>Viruses</taxon>
        <taxon>Riboviria</taxon>
        <taxon>Orthornavirae</taxon>
        <taxon>Kitrinoviricota</taxon>
        <taxon>Tolucaviricetes</taxon>
        <taxon>Tolivirales</taxon>
        <taxon>Tombusviridae</taxon>
    </lineage>
</organism>
<keyword evidence="1" id="KW-0472">Membrane</keyword>
<proteinExistence type="predicted"/>
<feature type="transmembrane region" description="Helical" evidence="1">
    <location>
        <begin position="82"/>
        <end position="109"/>
    </location>
</feature>
<sequence length="162" mass="17501">MARKMKRTRGRRARVAFGGLVNSFVRTISNTTYIILTIGFLIGFEKRTELTAALVKILTKLHMTVIAAWVKSNPIKAVGIMYSATTAIAVVPSAIAMSTAILISAVVYALPAPETATQVEYIGLVLLSVWAARTRSIKIRASILALSISLYAYGLWGTTLLA</sequence>
<feature type="transmembrane region" description="Helical" evidence="1">
    <location>
        <begin position="20"/>
        <end position="44"/>
    </location>
</feature>
<evidence type="ECO:0000313" key="2">
    <source>
        <dbReference type="EMBL" id="UDL14004.1"/>
    </source>
</evidence>
<protein>
    <submittedName>
        <fullName evidence="2">Uncharacterized protein</fullName>
    </submittedName>
</protein>
<evidence type="ECO:0000256" key="1">
    <source>
        <dbReference type="SAM" id="Phobius"/>
    </source>
</evidence>
<keyword evidence="1" id="KW-0812">Transmembrane</keyword>
<name>A0A8K1YQQ9_9TOMB</name>